<evidence type="ECO:0000256" key="3">
    <source>
        <dbReference type="ARBA" id="ARBA00022741"/>
    </source>
</evidence>
<dbReference type="PANTHER" id="PTHR42734">
    <property type="entry name" value="METAL TRANSPORT SYSTEM ATP-BINDING PROTEIN TM_0124-RELATED"/>
    <property type="match status" value="1"/>
</dbReference>
<keyword evidence="3" id="KW-0547">Nucleotide-binding</keyword>
<evidence type="ECO:0000256" key="4">
    <source>
        <dbReference type="ARBA" id="ARBA00022840"/>
    </source>
</evidence>
<evidence type="ECO:0000256" key="2">
    <source>
        <dbReference type="ARBA" id="ARBA00022448"/>
    </source>
</evidence>
<comment type="similarity">
    <text evidence="1">Belongs to the ABC transporter superfamily.</text>
</comment>
<evidence type="ECO:0000313" key="6">
    <source>
        <dbReference type="EMBL" id="OGG05142.1"/>
    </source>
</evidence>
<dbReference type="Gene3D" id="3.40.50.300">
    <property type="entry name" value="P-loop containing nucleotide triphosphate hydrolases"/>
    <property type="match status" value="1"/>
</dbReference>
<dbReference type="SMART" id="SM00382">
    <property type="entry name" value="AAA"/>
    <property type="match status" value="1"/>
</dbReference>
<dbReference type="SUPFAM" id="SSF52540">
    <property type="entry name" value="P-loop containing nucleoside triphosphate hydrolases"/>
    <property type="match status" value="1"/>
</dbReference>
<accession>A0A1F5YZ09</accession>
<dbReference type="GO" id="GO:0016887">
    <property type="term" value="F:ATP hydrolysis activity"/>
    <property type="evidence" value="ECO:0007669"/>
    <property type="project" value="InterPro"/>
</dbReference>
<keyword evidence="2" id="KW-0813">Transport</keyword>
<dbReference type="InterPro" id="IPR017871">
    <property type="entry name" value="ABC_transporter-like_CS"/>
</dbReference>
<dbReference type="InterPro" id="IPR003439">
    <property type="entry name" value="ABC_transporter-like_ATP-bd"/>
</dbReference>
<gene>
    <name evidence="6" type="ORF">A3F83_02920</name>
</gene>
<feature type="domain" description="ABC transporter" evidence="5">
    <location>
        <begin position="6"/>
        <end position="248"/>
    </location>
</feature>
<dbReference type="Proteomes" id="UP000179129">
    <property type="component" value="Unassembled WGS sequence"/>
</dbReference>
<dbReference type="PROSITE" id="PS00211">
    <property type="entry name" value="ABC_TRANSPORTER_1"/>
    <property type="match status" value="1"/>
</dbReference>
<dbReference type="FunFam" id="3.40.50.300:FF:000134">
    <property type="entry name" value="Iron-enterobactin ABC transporter ATP-binding protein"/>
    <property type="match status" value="1"/>
</dbReference>
<dbReference type="GO" id="GO:0005524">
    <property type="term" value="F:ATP binding"/>
    <property type="evidence" value="ECO:0007669"/>
    <property type="project" value="UniProtKB-KW"/>
</dbReference>
<dbReference type="PROSITE" id="PS50893">
    <property type="entry name" value="ABC_TRANSPORTER_2"/>
    <property type="match status" value="1"/>
</dbReference>
<evidence type="ECO:0000256" key="1">
    <source>
        <dbReference type="ARBA" id="ARBA00005417"/>
    </source>
</evidence>
<organism evidence="6 7">
    <name type="scientific">Candidatus Glassbacteria bacterium RIFCSPLOWO2_12_FULL_58_11</name>
    <dbReference type="NCBI Taxonomy" id="1817867"/>
    <lineage>
        <taxon>Bacteria</taxon>
        <taxon>Candidatus Glassiibacteriota</taxon>
    </lineage>
</organism>
<sequence>MNSPVIEIENLSFSYEDSSASAEKADRASRNVLEEVSLTIESGDFACLVGPNGGGKTTLLKLLLGLLEPRKGSIKVFGLSPAQASHRIGYLSQNPQFDRSFPVTVLEVVLMGRLNQGRLPCSYSGKDREAAEAALEEVGLSGKRRASFASLSGGQRQRVLIARMLAGEPELLLLDEPTTYLDLQAEQDLYKLLNALNTRLTMVMVSHDLFFVSSFVNKVVCVKSTVRVHPTAEVSEELVGELYGGELVRMVKHAHEEGEEA</sequence>
<dbReference type="STRING" id="1817867.A3F83_02920"/>
<dbReference type="AlphaFoldDB" id="A0A1F5YZ09"/>
<comment type="caution">
    <text evidence="6">The sequence shown here is derived from an EMBL/GenBank/DDBJ whole genome shotgun (WGS) entry which is preliminary data.</text>
</comment>
<reference evidence="6 7" key="1">
    <citation type="journal article" date="2016" name="Nat. Commun.">
        <title>Thousands of microbial genomes shed light on interconnected biogeochemical processes in an aquifer system.</title>
        <authorList>
            <person name="Anantharaman K."/>
            <person name="Brown C.T."/>
            <person name="Hug L.A."/>
            <person name="Sharon I."/>
            <person name="Castelle C.J."/>
            <person name="Probst A.J."/>
            <person name="Thomas B.C."/>
            <person name="Singh A."/>
            <person name="Wilkins M.J."/>
            <person name="Karaoz U."/>
            <person name="Brodie E.L."/>
            <person name="Williams K.H."/>
            <person name="Hubbard S.S."/>
            <person name="Banfield J.F."/>
        </authorList>
    </citation>
    <scope>NUCLEOTIDE SEQUENCE [LARGE SCALE GENOMIC DNA]</scope>
</reference>
<evidence type="ECO:0000259" key="5">
    <source>
        <dbReference type="PROSITE" id="PS50893"/>
    </source>
</evidence>
<dbReference type="InterPro" id="IPR050153">
    <property type="entry name" value="Metal_Ion_Import_ABC"/>
</dbReference>
<dbReference type="InterPro" id="IPR003593">
    <property type="entry name" value="AAA+_ATPase"/>
</dbReference>
<proteinExistence type="inferred from homology"/>
<evidence type="ECO:0000313" key="7">
    <source>
        <dbReference type="Proteomes" id="UP000179129"/>
    </source>
</evidence>
<dbReference type="InterPro" id="IPR027417">
    <property type="entry name" value="P-loop_NTPase"/>
</dbReference>
<name>A0A1F5YZ09_9BACT</name>
<dbReference type="Pfam" id="PF00005">
    <property type="entry name" value="ABC_tran"/>
    <property type="match status" value="1"/>
</dbReference>
<keyword evidence="4" id="KW-0067">ATP-binding</keyword>
<dbReference type="EMBL" id="MFIX01000087">
    <property type="protein sequence ID" value="OGG05142.1"/>
    <property type="molecule type" value="Genomic_DNA"/>
</dbReference>
<dbReference type="PANTHER" id="PTHR42734:SF17">
    <property type="entry name" value="METAL TRANSPORT SYSTEM ATP-BINDING PROTEIN TM_0124-RELATED"/>
    <property type="match status" value="1"/>
</dbReference>
<protein>
    <recommendedName>
        <fullName evidence="5">ABC transporter domain-containing protein</fullName>
    </recommendedName>
</protein>